<comment type="caution">
    <text evidence="2">The sequence shown here is derived from an EMBL/GenBank/DDBJ whole genome shotgun (WGS) entry which is preliminary data.</text>
</comment>
<sequence>MHESSDSRASAGVIEPAPNRQDRSQALHNLGGLLCGQGYTVEVESLHLTVVDGGRPVEVWAQRRPEDGNRLWFTWAGGIRMCPADQPQDAVVAIKGALKRVLARM</sequence>
<keyword evidence="3" id="KW-1185">Reference proteome</keyword>
<dbReference type="EMBL" id="QTTT01000001">
    <property type="protein sequence ID" value="REF00677.1"/>
    <property type="molecule type" value="Genomic_DNA"/>
</dbReference>
<dbReference type="RefSeq" id="WP_147312514.1">
    <property type="nucleotide sequence ID" value="NZ_QTTT01000001.1"/>
</dbReference>
<dbReference type="OrthoDB" id="3482512at2"/>
<evidence type="ECO:0000256" key="1">
    <source>
        <dbReference type="SAM" id="MobiDB-lite"/>
    </source>
</evidence>
<gene>
    <name evidence="2" type="ORF">DFJ69_6234</name>
</gene>
<reference evidence="2 3" key="1">
    <citation type="submission" date="2018-08" db="EMBL/GenBank/DDBJ databases">
        <title>Sequencing the genomes of 1000 actinobacteria strains.</title>
        <authorList>
            <person name="Klenk H.-P."/>
        </authorList>
    </citation>
    <scope>NUCLEOTIDE SEQUENCE [LARGE SCALE GENOMIC DNA]</scope>
    <source>
        <strain evidence="2 3">DSM 43927</strain>
    </source>
</reference>
<evidence type="ECO:0000313" key="2">
    <source>
        <dbReference type="EMBL" id="REF00677.1"/>
    </source>
</evidence>
<protein>
    <submittedName>
        <fullName evidence="2">Uncharacterized protein</fullName>
    </submittedName>
</protein>
<accession>A0A3D9SXJ3</accession>
<dbReference type="Proteomes" id="UP000256661">
    <property type="component" value="Unassembled WGS sequence"/>
</dbReference>
<dbReference type="AlphaFoldDB" id="A0A3D9SXJ3"/>
<organism evidence="2 3">
    <name type="scientific">Thermomonospora umbrina</name>
    <dbReference type="NCBI Taxonomy" id="111806"/>
    <lineage>
        <taxon>Bacteria</taxon>
        <taxon>Bacillati</taxon>
        <taxon>Actinomycetota</taxon>
        <taxon>Actinomycetes</taxon>
        <taxon>Streptosporangiales</taxon>
        <taxon>Thermomonosporaceae</taxon>
        <taxon>Thermomonospora</taxon>
    </lineage>
</organism>
<name>A0A3D9SXJ3_9ACTN</name>
<evidence type="ECO:0000313" key="3">
    <source>
        <dbReference type="Proteomes" id="UP000256661"/>
    </source>
</evidence>
<proteinExistence type="predicted"/>
<feature type="region of interest" description="Disordered" evidence="1">
    <location>
        <begin position="1"/>
        <end position="22"/>
    </location>
</feature>